<evidence type="ECO:0000259" key="3">
    <source>
        <dbReference type="PROSITE" id="PS50222"/>
    </source>
</evidence>
<dbReference type="VEuPathDB" id="FungiDB:SPRG_00147"/>
<feature type="region of interest" description="Disordered" evidence="2">
    <location>
        <begin position="147"/>
        <end position="167"/>
    </location>
</feature>
<dbReference type="GO" id="GO:0005509">
    <property type="term" value="F:calcium ion binding"/>
    <property type="evidence" value="ECO:0007669"/>
    <property type="project" value="InterPro"/>
</dbReference>
<reference evidence="4 5" key="1">
    <citation type="journal article" date="2013" name="PLoS Genet.">
        <title>Distinctive expansion of potential virulence genes in the genome of the oomycete fish pathogen Saprolegnia parasitica.</title>
        <authorList>
            <person name="Jiang R.H."/>
            <person name="de Bruijn I."/>
            <person name="Haas B.J."/>
            <person name="Belmonte R."/>
            <person name="Lobach L."/>
            <person name="Christie J."/>
            <person name="van den Ackerveken G."/>
            <person name="Bottin A."/>
            <person name="Bulone V."/>
            <person name="Diaz-Moreno S.M."/>
            <person name="Dumas B."/>
            <person name="Fan L."/>
            <person name="Gaulin E."/>
            <person name="Govers F."/>
            <person name="Grenville-Briggs L.J."/>
            <person name="Horner N.R."/>
            <person name="Levin J.Z."/>
            <person name="Mammella M."/>
            <person name="Meijer H.J."/>
            <person name="Morris P."/>
            <person name="Nusbaum C."/>
            <person name="Oome S."/>
            <person name="Phillips A.J."/>
            <person name="van Rooyen D."/>
            <person name="Rzeszutek E."/>
            <person name="Saraiva M."/>
            <person name="Secombes C.J."/>
            <person name="Seidl M.F."/>
            <person name="Snel B."/>
            <person name="Stassen J.H."/>
            <person name="Sykes S."/>
            <person name="Tripathy S."/>
            <person name="van den Berg H."/>
            <person name="Vega-Arreguin J.C."/>
            <person name="Wawra S."/>
            <person name="Young S.K."/>
            <person name="Zeng Q."/>
            <person name="Dieguez-Uribeondo J."/>
            <person name="Russ C."/>
            <person name="Tyler B.M."/>
            <person name="van West P."/>
        </authorList>
    </citation>
    <scope>NUCLEOTIDE SEQUENCE [LARGE SCALE GENOMIC DNA]</scope>
    <source>
        <strain evidence="4 5">CBS 223.65</strain>
    </source>
</reference>
<dbReference type="Proteomes" id="UP000030745">
    <property type="component" value="Unassembled WGS sequence"/>
</dbReference>
<sequence length="796" mass="88932">MAHVQAWLTSLETEVHSFTSYFLFCEMKFRETNVLATGKETPNHLRTAVAFHCLQQASCIFGRYQSVLDTICQSLGNAIYKDYDELSGRGQPISATRCYADGVTFFDHCKAQDHEARELRDQITSLEQDKRRLERKLQLALTHVENLTNRSTTPEAPSSTKSAGRDVEQLGTMDKVRTVLSILKSLEPTSKKRILTGLLQSAENPLDADAMADVIQYMNRAEAAKLTHHLAVEFGHAVSSVVPTVDPLKGKLQSTFESKEVLEAERASYEQLILLRNELAHAKETYLEDIRRERDRNEILTDELKELMSRHHELAHHSSHKRSSVEMATQTQDDPTASPSSSNVVRKTSLAQVAPVVRFQGISELIADANFLPKHIKKIFAKRKPMVVHELCATIATIYQAKMLQDIADDVAGRSRESLIEFMHDLYVLYHGLRGLAIGQFICIDAGVRKFCEKNARVRVFGMLLGSSTGPCATYKSIGATHQAVDFYLHVVGLIFQIGHYTHETLAATSAARVLSQRLGDGIVGSPSATSIPLSQALNVVASAFAFEKGAENACYETLKHRADDGIEIDELLELVMRHWFKLFNAQVDFMHTLFESMDREQNGIIEFPEFQLLATQLDPQMHERDCLALYSKIAGTNNVIDGGAFVLGMVQHQQRVLQSARHTAMRVQSTKGHRHSETGVKPLRVLRHNSFYRSSLTKVTKARPPTTVELHTNIIGRLRSLSLRAVDAPVKNVESRPIRGSISNENWNASIHDILARRQPSSSGAIEEDDGDDTDDNDDNNDDDDADDDTDHQGA</sequence>
<evidence type="ECO:0000256" key="2">
    <source>
        <dbReference type="SAM" id="MobiDB-lite"/>
    </source>
</evidence>
<feature type="domain" description="EF-hand" evidence="3">
    <location>
        <begin position="586"/>
        <end position="621"/>
    </location>
</feature>
<dbReference type="PANTHER" id="PTHR34894:SF5">
    <property type="entry name" value="EF-HAND DOMAIN-CONTAINING PROTEIN"/>
    <property type="match status" value="1"/>
</dbReference>
<dbReference type="PANTHER" id="PTHR34894">
    <property type="entry name" value="SAM-DEPENDENT METHYLTRANSFERASE RSMI, CONSERVED SITE"/>
    <property type="match status" value="1"/>
</dbReference>
<name>A0A067CXT3_SAPPC</name>
<dbReference type="OMA" id="GHYTHET"/>
<organism evidence="4 5">
    <name type="scientific">Saprolegnia parasitica (strain CBS 223.65)</name>
    <dbReference type="NCBI Taxonomy" id="695850"/>
    <lineage>
        <taxon>Eukaryota</taxon>
        <taxon>Sar</taxon>
        <taxon>Stramenopiles</taxon>
        <taxon>Oomycota</taxon>
        <taxon>Saprolegniomycetes</taxon>
        <taxon>Saprolegniales</taxon>
        <taxon>Saprolegniaceae</taxon>
        <taxon>Saprolegnia</taxon>
    </lineage>
</organism>
<dbReference type="SUPFAM" id="SSF47473">
    <property type="entry name" value="EF-hand"/>
    <property type="match status" value="1"/>
</dbReference>
<evidence type="ECO:0000313" key="5">
    <source>
        <dbReference type="Proteomes" id="UP000030745"/>
    </source>
</evidence>
<dbReference type="EMBL" id="KK583189">
    <property type="protein sequence ID" value="KDO35298.1"/>
    <property type="molecule type" value="Genomic_DNA"/>
</dbReference>
<dbReference type="GeneID" id="24122800"/>
<keyword evidence="5" id="KW-1185">Reference proteome</keyword>
<gene>
    <name evidence="4" type="ORF">SPRG_00147</name>
</gene>
<evidence type="ECO:0000256" key="1">
    <source>
        <dbReference type="SAM" id="Coils"/>
    </source>
</evidence>
<feature type="coiled-coil region" evidence="1">
    <location>
        <begin position="283"/>
        <end position="310"/>
    </location>
</feature>
<dbReference type="OrthoDB" id="195966at2759"/>
<feature type="region of interest" description="Disordered" evidence="2">
    <location>
        <begin position="311"/>
        <end position="343"/>
    </location>
</feature>
<accession>A0A067CXT3</accession>
<feature type="compositionally biased region" description="Polar residues" evidence="2">
    <location>
        <begin position="147"/>
        <end position="162"/>
    </location>
</feature>
<dbReference type="RefSeq" id="XP_012193645.1">
    <property type="nucleotide sequence ID" value="XM_012338255.1"/>
</dbReference>
<dbReference type="AlphaFoldDB" id="A0A067CXT3"/>
<protein>
    <recommendedName>
        <fullName evidence="3">EF-hand domain-containing protein</fullName>
    </recommendedName>
</protein>
<dbReference type="Gene3D" id="1.10.238.10">
    <property type="entry name" value="EF-hand"/>
    <property type="match status" value="1"/>
</dbReference>
<keyword evidence="1" id="KW-0175">Coiled coil</keyword>
<dbReference type="KEGG" id="spar:SPRG_00147"/>
<dbReference type="PROSITE" id="PS50222">
    <property type="entry name" value="EF_HAND_2"/>
    <property type="match status" value="1"/>
</dbReference>
<proteinExistence type="predicted"/>
<feature type="compositionally biased region" description="Polar residues" evidence="2">
    <location>
        <begin position="326"/>
        <end position="343"/>
    </location>
</feature>
<dbReference type="InterPro" id="IPR002048">
    <property type="entry name" value="EF_hand_dom"/>
</dbReference>
<feature type="compositionally biased region" description="Acidic residues" evidence="2">
    <location>
        <begin position="767"/>
        <end position="796"/>
    </location>
</feature>
<evidence type="ECO:0000313" key="4">
    <source>
        <dbReference type="EMBL" id="KDO35298.1"/>
    </source>
</evidence>
<feature type="region of interest" description="Disordered" evidence="2">
    <location>
        <begin position="757"/>
        <end position="796"/>
    </location>
</feature>
<dbReference type="STRING" id="695850.A0A067CXT3"/>
<dbReference type="InterPro" id="IPR011992">
    <property type="entry name" value="EF-hand-dom_pair"/>
</dbReference>